<keyword evidence="6" id="KW-1185">Reference proteome</keyword>
<dbReference type="EMBL" id="CP034951">
    <property type="protein sequence ID" value="QAA82302.1"/>
    <property type="molecule type" value="Genomic_DNA"/>
</dbReference>
<dbReference type="InterPro" id="IPR002525">
    <property type="entry name" value="Transp_IS110-like_N"/>
</dbReference>
<dbReference type="Proteomes" id="UP000285517">
    <property type="component" value="Chromosome"/>
</dbReference>
<dbReference type="NCBIfam" id="NF033542">
    <property type="entry name" value="transpos_IS110"/>
    <property type="match status" value="1"/>
</dbReference>
<dbReference type="InterPro" id="IPR047650">
    <property type="entry name" value="Transpos_IS110"/>
</dbReference>
<dbReference type="EMBL" id="CP034951">
    <property type="protein sequence ID" value="QAA80345.1"/>
    <property type="molecule type" value="Genomic_DNA"/>
</dbReference>
<dbReference type="Pfam" id="PF02371">
    <property type="entry name" value="Transposase_20"/>
    <property type="match status" value="1"/>
</dbReference>
<reference evidence="5 6" key="1">
    <citation type="submission" date="2019-01" db="EMBL/GenBank/DDBJ databases">
        <title>Complete genome sequencing of Aequorivita sp. H23M31.</title>
        <authorList>
            <person name="Bae J.-W."/>
        </authorList>
    </citation>
    <scope>NUCLEOTIDE SEQUENCE [LARGE SCALE GENOMIC DNA]</scope>
    <source>
        <strain evidence="5 6">H23M31</strain>
    </source>
</reference>
<proteinExistence type="predicted"/>
<gene>
    <name evidence="3" type="ORF">EI546_00715</name>
    <name evidence="4" type="ORF">EI546_03460</name>
    <name evidence="5" type="ORF">EI546_11495</name>
</gene>
<feature type="domain" description="Transposase IS116/IS110/IS902 C-terminal" evidence="2">
    <location>
        <begin position="296"/>
        <end position="367"/>
    </location>
</feature>
<dbReference type="KEGG" id="aev:EI546_00715"/>
<evidence type="ECO:0000313" key="4">
    <source>
        <dbReference type="EMBL" id="QAA80842.1"/>
    </source>
</evidence>
<evidence type="ECO:0000259" key="2">
    <source>
        <dbReference type="Pfam" id="PF02371"/>
    </source>
</evidence>
<evidence type="ECO:0000313" key="3">
    <source>
        <dbReference type="EMBL" id="QAA80345.1"/>
    </source>
</evidence>
<dbReference type="RefSeq" id="WP_128248746.1">
    <property type="nucleotide sequence ID" value="NZ_CP034951.1"/>
</dbReference>
<organism evidence="5 6">
    <name type="scientific">Aequorivita ciconiae</name>
    <dbReference type="NCBI Taxonomy" id="2494375"/>
    <lineage>
        <taxon>Bacteria</taxon>
        <taxon>Pseudomonadati</taxon>
        <taxon>Bacteroidota</taxon>
        <taxon>Flavobacteriia</taxon>
        <taxon>Flavobacteriales</taxon>
        <taxon>Flavobacteriaceae</taxon>
        <taxon>Aequorivita</taxon>
    </lineage>
</organism>
<dbReference type="GO" id="GO:0006313">
    <property type="term" value="P:DNA transposition"/>
    <property type="evidence" value="ECO:0007669"/>
    <property type="project" value="InterPro"/>
</dbReference>
<dbReference type="EMBL" id="CP034951">
    <property type="protein sequence ID" value="QAA80842.1"/>
    <property type="molecule type" value="Genomic_DNA"/>
</dbReference>
<dbReference type="GO" id="GO:0003677">
    <property type="term" value="F:DNA binding"/>
    <property type="evidence" value="ECO:0007669"/>
    <property type="project" value="InterPro"/>
</dbReference>
<name>A0A410G4U4_9FLAO</name>
<feature type="domain" description="Transposase IS110-like N-terminal" evidence="1">
    <location>
        <begin position="17"/>
        <end position="158"/>
    </location>
</feature>
<dbReference type="InterPro" id="IPR003346">
    <property type="entry name" value="Transposase_20"/>
</dbReference>
<dbReference type="KEGG" id="aev:EI546_11495"/>
<accession>A0A410G4U4</accession>
<evidence type="ECO:0000313" key="6">
    <source>
        <dbReference type="Proteomes" id="UP000285517"/>
    </source>
</evidence>
<dbReference type="GO" id="GO:0004803">
    <property type="term" value="F:transposase activity"/>
    <property type="evidence" value="ECO:0007669"/>
    <property type="project" value="InterPro"/>
</dbReference>
<dbReference type="PANTHER" id="PTHR33055">
    <property type="entry name" value="TRANSPOSASE FOR INSERTION SEQUENCE ELEMENT IS1111A"/>
    <property type="match status" value="1"/>
</dbReference>
<evidence type="ECO:0000259" key="1">
    <source>
        <dbReference type="Pfam" id="PF01548"/>
    </source>
</evidence>
<protein>
    <submittedName>
        <fullName evidence="5">IS110 family transposase</fullName>
    </submittedName>
</protein>
<evidence type="ECO:0000313" key="5">
    <source>
        <dbReference type="EMBL" id="QAA82302.1"/>
    </source>
</evidence>
<dbReference type="OrthoDB" id="9815354at2"/>
<dbReference type="PANTHER" id="PTHR33055:SF13">
    <property type="entry name" value="TRANSPOSASE"/>
    <property type="match status" value="1"/>
</dbReference>
<dbReference type="AlphaFoldDB" id="A0A410G4U4"/>
<dbReference type="KEGG" id="aev:EI546_03460"/>
<dbReference type="Pfam" id="PF01548">
    <property type="entry name" value="DEDD_Tnp_IS110"/>
    <property type="match status" value="1"/>
</dbReference>
<sequence length="459" mass="52572">MERKMKLGMDVVNFNAAGIDVGSRSHYVAIGQELDNVREFGVYAEDLTALCQWLMESDVTTVAMESTGDYWQNLYVELISFGFEVVLANGKFTKNAKGKKTDVKDCRWIQKLHTLGLLSGSFLPDLTTEQLRTFCRQRGNWIDLAASATHKMQKYLKLLNFRLDVVVKDVCGLTGMKIIEDICKGNLDPLSLAEHRHYNCRKPKEEIASALHGNNRSDYLFGLQQEFEAYKFFQKKIADCDKKIEHFIKQELKQHPERGKMKTTEKPHKRMNKNAPQIKDLNQIAFRYFDGVDLFAIEGLSHSTILTIMSEIGPEGFNKFGSSKQFTSWLRLAPNNKISGKKILSNRVPKGSNRLKIALRQAANAIGNLKGTHLSDFFRRVAYRKGRHSAVSATARKLAVIIWNMITKKIQYQPPKQYLFLDQKRKLGLVNRIKKQMDKFELKPEDLGFKNNLNISNLI</sequence>